<protein>
    <submittedName>
        <fullName evidence="2">Uncharacterized protein</fullName>
    </submittedName>
</protein>
<keyword evidence="1" id="KW-1133">Transmembrane helix</keyword>
<accession>A0ABU9QB75</accession>
<evidence type="ECO:0000313" key="2">
    <source>
        <dbReference type="EMBL" id="MEM5286692.1"/>
    </source>
</evidence>
<evidence type="ECO:0000313" key="3">
    <source>
        <dbReference type="Proteomes" id="UP001494588"/>
    </source>
</evidence>
<name>A0ABU9QB75_9BURK</name>
<proteinExistence type="predicted"/>
<comment type="caution">
    <text evidence="2">The sequence shown here is derived from an EMBL/GenBank/DDBJ whole genome shotgun (WGS) entry which is preliminary data.</text>
</comment>
<keyword evidence="3" id="KW-1185">Reference proteome</keyword>
<dbReference type="RefSeq" id="WP_233471794.1">
    <property type="nucleotide sequence ID" value="NZ_CAJHCS010000008.1"/>
</dbReference>
<sequence>MTIRTFACVSYSQKQADSDRVFLSHFSGYFVTCILCASFLTGARRYSRFQNCEGVRQFMNAVDHIVHVRPTNEMTETTTSRRVAKGNRIKVNRSLIEIRYTVELARGASVIASTLTQSSLMQAVGETMSSFVASNGRGDLDGFVEVLRDRLIRRNRTDAADTLANWRPFEPDRE</sequence>
<gene>
    <name evidence="2" type="ORF">V4C55_13305</name>
</gene>
<keyword evidence="1" id="KW-0812">Transmembrane</keyword>
<organism evidence="2 3">
    <name type="scientific">Paraburkholderia sabiae</name>
    <dbReference type="NCBI Taxonomy" id="273251"/>
    <lineage>
        <taxon>Bacteria</taxon>
        <taxon>Pseudomonadati</taxon>
        <taxon>Pseudomonadota</taxon>
        <taxon>Betaproteobacteria</taxon>
        <taxon>Burkholderiales</taxon>
        <taxon>Burkholderiaceae</taxon>
        <taxon>Paraburkholderia</taxon>
    </lineage>
</organism>
<dbReference type="Proteomes" id="UP001494588">
    <property type="component" value="Unassembled WGS sequence"/>
</dbReference>
<keyword evidence="1" id="KW-0472">Membrane</keyword>
<feature type="transmembrane region" description="Helical" evidence="1">
    <location>
        <begin position="21"/>
        <end position="40"/>
    </location>
</feature>
<dbReference type="EMBL" id="JAZHGC010000009">
    <property type="protein sequence ID" value="MEM5286692.1"/>
    <property type="molecule type" value="Genomic_DNA"/>
</dbReference>
<evidence type="ECO:0000256" key="1">
    <source>
        <dbReference type="SAM" id="Phobius"/>
    </source>
</evidence>
<reference evidence="2 3" key="1">
    <citation type="submission" date="2024-01" db="EMBL/GenBank/DDBJ databases">
        <title>The diversity of rhizobia nodulating Mimosa spp. in eleven states of Brazil covering several biomes is determined by host plant, location, and edaphic factors.</title>
        <authorList>
            <person name="Rouws L."/>
            <person name="Barauna A."/>
            <person name="Beukes C."/>
            <person name="De Faria S.M."/>
            <person name="Gross E."/>
            <person name="Dos Reis Junior F.B."/>
            <person name="Simon M."/>
            <person name="Maluk M."/>
            <person name="Odee D.W."/>
            <person name="Kenicer G."/>
            <person name="Young J.P.W."/>
            <person name="Reis V.M."/>
            <person name="Zilli J."/>
            <person name="James E.K."/>
        </authorList>
    </citation>
    <scope>NUCLEOTIDE SEQUENCE [LARGE SCALE GENOMIC DNA]</scope>
    <source>
        <strain evidence="2 3">JPY77</strain>
    </source>
</reference>